<name>S3UXG0_9LEPT</name>
<evidence type="ECO:0000313" key="2">
    <source>
        <dbReference type="Proteomes" id="UP000014540"/>
    </source>
</evidence>
<proteinExistence type="predicted"/>
<gene>
    <name evidence="1" type="ORF">LEP1GSC058_0120</name>
</gene>
<dbReference type="AlphaFoldDB" id="S3UXG0"/>
<evidence type="ECO:0000313" key="1">
    <source>
        <dbReference type="EMBL" id="EPG75056.1"/>
    </source>
</evidence>
<comment type="caution">
    <text evidence="1">The sequence shown here is derived from an EMBL/GenBank/DDBJ whole genome shotgun (WGS) entry which is preliminary data.</text>
</comment>
<organism evidence="1 2">
    <name type="scientific">Leptospira fainei serovar Hurstbridge str. BUT 6</name>
    <dbReference type="NCBI Taxonomy" id="1193011"/>
    <lineage>
        <taxon>Bacteria</taxon>
        <taxon>Pseudomonadati</taxon>
        <taxon>Spirochaetota</taxon>
        <taxon>Spirochaetia</taxon>
        <taxon>Leptospirales</taxon>
        <taxon>Leptospiraceae</taxon>
        <taxon>Leptospira</taxon>
    </lineage>
</organism>
<keyword evidence="2" id="KW-1185">Reference proteome</keyword>
<reference evidence="1" key="1">
    <citation type="submission" date="2013-04" db="EMBL/GenBank/DDBJ databases">
        <authorList>
            <person name="Harkins D.M."/>
            <person name="Durkin A.S."/>
            <person name="Selengut J.D."/>
            <person name="Sanka R."/>
            <person name="DePew J."/>
            <person name="Purushe J."/>
            <person name="Ahmed A."/>
            <person name="van der Linden H."/>
            <person name="Goris M.G.A."/>
            <person name="Hartskeerl R.A."/>
            <person name="Vinetz J.M."/>
            <person name="Sutton G.G."/>
            <person name="Nelson W.C."/>
            <person name="Fouts D.E."/>
        </authorList>
    </citation>
    <scope>NUCLEOTIDE SEQUENCE [LARGE SCALE GENOMIC DNA]</scope>
    <source>
        <strain evidence="1">BUT 6</strain>
    </source>
</reference>
<accession>S3UXG0</accession>
<sequence length="67" mass="8065">MFTNILFYTSEQIDDSLMKLNNFDTKRLRLAYNLAKSMQIRHFNTETFSPNSIYQRRIRQSDLGELE</sequence>
<dbReference type="Proteomes" id="UP000014540">
    <property type="component" value="Unassembled WGS sequence"/>
</dbReference>
<protein>
    <submittedName>
        <fullName evidence="1">Uncharacterized protein</fullName>
    </submittedName>
</protein>
<dbReference type="EMBL" id="AKWZ02000004">
    <property type="protein sequence ID" value="EPG75056.1"/>
    <property type="molecule type" value="Genomic_DNA"/>
</dbReference>